<evidence type="ECO:0000256" key="1">
    <source>
        <dbReference type="SAM" id="MobiDB-lite"/>
    </source>
</evidence>
<evidence type="ECO:0000259" key="2">
    <source>
        <dbReference type="Pfam" id="PF02374"/>
    </source>
</evidence>
<sequence>MAPYARPMPSSPRPDPEKAADREVDWDGVRLHVITGKGGTGKTTAAASLAIALATGGHRVLIIEVEGRQGLSQVFDVPPLAYAERRMAVAPGGGEVFGLAVDAEEALLEYLEMFYNLRRAGTALRRMGAIDFATTVAPGVRDVLLTGKAKEAVRRQQDGVPVYDAVVMDAPPTGRIARFLNVNAEVAGLARSGPIRTQADAVMAVIGSRLTAVHVVTLLEEMPVQETADGVQALREAGLPVGGVIVNQIRRPRLNRTNQTKARRHSFDVAAIAAELSSAGVLTASGTLAGSLVDVSGSTIVDVLIAEAADHAERVALEQRERENIQALHRPTYEIAFMPDGVDVGTLYEFAESLREQGMA</sequence>
<reference evidence="4" key="1">
    <citation type="submission" date="2020-05" db="EMBL/GenBank/DDBJ databases">
        <authorList>
            <person name="Chiriac C."/>
            <person name="Salcher M."/>
            <person name="Ghai R."/>
            <person name="Kavagutti S V."/>
        </authorList>
    </citation>
    <scope>NUCLEOTIDE SEQUENCE</scope>
</reference>
<dbReference type="InterPro" id="IPR027417">
    <property type="entry name" value="P-loop_NTPase"/>
</dbReference>
<dbReference type="GO" id="GO:0016887">
    <property type="term" value="F:ATP hydrolysis activity"/>
    <property type="evidence" value="ECO:0007669"/>
    <property type="project" value="InterPro"/>
</dbReference>
<dbReference type="PANTHER" id="PTHR10803:SF31">
    <property type="entry name" value="ATPASE RV3679-RELATED"/>
    <property type="match status" value="1"/>
</dbReference>
<feature type="domain" description="ArsA/GET3 Anion-transporting ATPase-like" evidence="2">
    <location>
        <begin position="31"/>
        <end position="184"/>
    </location>
</feature>
<dbReference type="EMBL" id="CAFBND010000031">
    <property type="protein sequence ID" value="CAB4939808.1"/>
    <property type="molecule type" value="Genomic_DNA"/>
</dbReference>
<dbReference type="SUPFAM" id="SSF52540">
    <property type="entry name" value="P-loop containing nucleoside triphosphate hydrolases"/>
    <property type="match status" value="1"/>
</dbReference>
<dbReference type="InterPro" id="IPR016300">
    <property type="entry name" value="ATPase_ArsA/GET3"/>
</dbReference>
<organism evidence="4">
    <name type="scientific">freshwater metagenome</name>
    <dbReference type="NCBI Taxonomy" id="449393"/>
    <lineage>
        <taxon>unclassified sequences</taxon>
        <taxon>metagenomes</taxon>
        <taxon>ecological metagenomes</taxon>
    </lineage>
</organism>
<proteinExistence type="predicted"/>
<accession>A0A6J7RT59</accession>
<protein>
    <submittedName>
        <fullName evidence="4">Unannotated protein</fullName>
    </submittedName>
</protein>
<dbReference type="AlphaFoldDB" id="A0A6J7RT59"/>
<gene>
    <name evidence="3" type="ORF">UFOPK3752_00989</name>
    <name evidence="4" type="ORF">UFOPK4150_01073</name>
</gene>
<dbReference type="EMBL" id="CAFBPU010000019">
    <property type="protein sequence ID" value="CAB5031935.1"/>
    <property type="molecule type" value="Genomic_DNA"/>
</dbReference>
<dbReference type="GO" id="GO:0005524">
    <property type="term" value="F:ATP binding"/>
    <property type="evidence" value="ECO:0007669"/>
    <property type="project" value="InterPro"/>
</dbReference>
<dbReference type="InterPro" id="IPR025723">
    <property type="entry name" value="ArsA/GET3_ATPase-like"/>
</dbReference>
<dbReference type="Pfam" id="PF02374">
    <property type="entry name" value="ArsA_ATPase"/>
    <property type="match status" value="1"/>
</dbReference>
<evidence type="ECO:0000313" key="4">
    <source>
        <dbReference type="EMBL" id="CAB5031935.1"/>
    </source>
</evidence>
<dbReference type="Gene3D" id="3.40.50.300">
    <property type="entry name" value="P-loop containing nucleotide triphosphate hydrolases"/>
    <property type="match status" value="1"/>
</dbReference>
<feature type="region of interest" description="Disordered" evidence="1">
    <location>
        <begin position="1"/>
        <end position="21"/>
    </location>
</feature>
<name>A0A6J7RT59_9ZZZZ</name>
<evidence type="ECO:0000313" key="3">
    <source>
        <dbReference type="EMBL" id="CAB4939808.1"/>
    </source>
</evidence>
<dbReference type="PANTHER" id="PTHR10803">
    <property type="entry name" value="ARSENICAL PUMP-DRIVING ATPASE ARSENITE-TRANSLOCATING ATPASE"/>
    <property type="match status" value="1"/>
</dbReference>